<dbReference type="InterPro" id="IPR023468">
    <property type="entry name" value="Riboflavin_kinase"/>
</dbReference>
<evidence type="ECO:0000256" key="2">
    <source>
        <dbReference type="ARBA" id="ARBA00005201"/>
    </source>
</evidence>
<evidence type="ECO:0000256" key="14">
    <source>
        <dbReference type="PIRNR" id="PIRNR004491"/>
    </source>
</evidence>
<comment type="catalytic activity">
    <reaction evidence="13 14">
        <text>FMN + ATP + H(+) = FAD + diphosphate</text>
        <dbReference type="Rhea" id="RHEA:17237"/>
        <dbReference type="ChEBI" id="CHEBI:15378"/>
        <dbReference type="ChEBI" id="CHEBI:30616"/>
        <dbReference type="ChEBI" id="CHEBI:33019"/>
        <dbReference type="ChEBI" id="CHEBI:57692"/>
        <dbReference type="ChEBI" id="CHEBI:58210"/>
        <dbReference type="EC" id="2.7.7.2"/>
    </reaction>
</comment>
<dbReference type="Proteomes" id="UP000707138">
    <property type="component" value="Unassembled WGS sequence"/>
</dbReference>
<protein>
    <recommendedName>
        <fullName evidence="14">Riboflavin biosynthesis protein</fullName>
    </recommendedName>
    <domain>
        <recommendedName>
            <fullName evidence="14">Riboflavin kinase</fullName>
            <ecNumber evidence="14">2.7.1.26</ecNumber>
        </recommendedName>
        <alternativeName>
            <fullName evidence="14">Flavokinase</fullName>
        </alternativeName>
    </domain>
    <domain>
        <recommendedName>
            <fullName evidence="14">FMN adenylyltransferase</fullName>
            <ecNumber evidence="14">2.7.7.2</ecNumber>
        </recommendedName>
        <alternativeName>
            <fullName evidence="14">FAD pyrophosphorylase</fullName>
        </alternativeName>
        <alternativeName>
            <fullName evidence="14">FAD synthase</fullName>
        </alternativeName>
    </domain>
</protein>
<dbReference type="CDD" id="cd02064">
    <property type="entry name" value="FAD_synthetase_N"/>
    <property type="match status" value="1"/>
</dbReference>
<evidence type="ECO:0000259" key="15">
    <source>
        <dbReference type="SMART" id="SM00904"/>
    </source>
</evidence>
<keyword evidence="8 14" id="KW-0418">Kinase</keyword>
<dbReference type="InterPro" id="IPR004821">
    <property type="entry name" value="Cyt_trans-like"/>
</dbReference>
<dbReference type="InterPro" id="IPR023465">
    <property type="entry name" value="Riboflavin_kinase_dom_sf"/>
</dbReference>
<organism evidence="16 17">
    <name type="scientific">Veillonella magna</name>
    <dbReference type="NCBI Taxonomy" id="464322"/>
    <lineage>
        <taxon>Bacteria</taxon>
        <taxon>Bacillati</taxon>
        <taxon>Bacillota</taxon>
        <taxon>Negativicutes</taxon>
        <taxon>Veillonellales</taxon>
        <taxon>Veillonellaceae</taxon>
        <taxon>Veillonella</taxon>
    </lineage>
</organism>
<keyword evidence="9 14" id="KW-0274">FAD</keyword>
<name>A0ABS2GH33_9FIRM</name>
<keyword evidence="11" id="KW-0511">Multifunctional enzyme</keyword>
<evidence type="ECO:0000256" key="7">
    <source>
        <dbReference type="ARBA" id="ARBA00022741"/>
    </source>
</evidence>
<comment type="similarity">
    <text evidence="14">Belongs to the ribF family.</text>
</comment>
<dbReference type="InterPro" id="IPR015864">
    <property type="entry name" value="FAD_synthase"/>
</dbReference>
<dbReference type="PANTHER" id="PTHR22749:SF6">
    <property type="entry name" value="RIBOFLAVIN KINASE"/>
    <property type="match status" value="1"/>
</dbReference>
<dbReference type="RefSeq" id="WP_205088295.1">
    <property type="nucleotide sequence ID" value="NZ_JACJLA010000018.1"/>
</dbReference>
<dbReference type="EMBL" id="JACJLA010000018">
    <property type="protein sequence ID" value="MBM6913366.1"/>
    <property type="molecule type" value="Genomic_DNA"/>
</dbReference>
<dbReference type="SUPFAM" id="SSF52374">
    <property type="entry name" value="Nucleotidylyl transferase"/>
    <property type="match status" value="1"/>
</dbReference>
<dbReference type="EC" id="2.7.7.2" evidence="14"/>
<dbReference type="GO" id="GO:0008531">
    <property type="term" value="F:riboflavin kinase activity"/>
    <property type="evidence" value="ECO:0007669"/>
    <property type="project" value="UniProtKB-EC"/>
</dbReference>
<feature type="domain" description="Riboflavin kinase" evidence="15">
    <location>
        <begin position="184"/>
        <end position="308"/>
    </location>
</feature>
<evidence type="ECO:0000256" key="5">
    <source>
        <dbReference type="ARBA" id="ARBA00022679"/>
    </source>
</evidence>
<evidence type="ECO:0000256" key="1">
    <source>
        <dbReference type="ARBA" id="ARBA00004726"/>
    </source>
</evidence>
<keyword evidence="4 14" id="KW-0288">FMN</keyword>
<comment type="catalytic activity">
    <reaction evidence="12 14">
        <text>riboflavin + ATP = FMN + ADP + H(+)</text>
        <dbReference type="Rhea" id="RHEA:14357"/>
        <dbReference type="ChEBI" id="CHEBI:15378"/>
        <dbReference type="ChEBI" id="CHEBI:30616"/>
        <dbReference type="ChEBI" id="CHEBI:57986"/>
        <dbReference type="ChEBI" id="CHEBI:58210"/>
        <dbReference type="ChEBI" id="CHEBI:456216"/>
        <dbReference type="EC" id="2.7.1.26"/>
    </reaction>
</comment>
<keyword evidence="7 14" id="KW-0547">Nucleotide-binding</keyword>
<dbReference type="SUPFAM" id="SSF82114">
    <property type="entry name" value="Riboflavin kinase-like"/>
    <property type="match status" value="1"/>
</dbReference>
<evidence type="ECO:0000256" key="4">
    <source>
        <dbReference type="ARBA" id="ARBA00022643"/>
    </source>
</evidence>
<dbReference type="NCBIfam" id="TIGR00083">
    <property type="entry name" value="ribF"/>
    <property type="match status" value="1"/>
</dbReference>
<evidence type="ECO:0000256" key="12">
    <source>
        <dbReference type="ARBA" id="ARBA00047880"/>
    </source>
</evidence>
<evidence type="ECO:0000256" key="11">
    <source>
        <dbReference type="ARBA" id="ARBA00023268"/>
    </source>
</evidence>
<keyword evidence="17" id="KW-1185">Reference proteome</keyword>
<dbReference type="PIRSF" id="PIRSF004491">
    <property type="entry name" value="FAD_Synth"/>
    <property type="match status" value="1"/>
</dbReference>
<comment type="caution">
    <text evidence="16">The sequence shown here is derived from an EMBL/GenBank/DDBJ whole genome shotgun (WGS) entry which is preliminary data.</text>
</comment>
<dbReference type="SMART" id="SM00904">
    <property type="entry name" value="Flavokinase"/>
    <property type="match status" value="1"/>
</dbReference>
<dbReference type="Pfam" id="PF01687">
    <property type="entry name" value="Flavokinase"/>
    <property type="match status" value="1"/>
</dbReference>
<evidence type="ECO:0000313" key="17">
    <source>
        <dbReference type="Proteomes" id="UP000707138"/>
    </source>
</evidence>
<evidence type="ECO:0000256" key="3">
    <source>
        <dbReference type="ARBA" id="ARBA00022630"/>
    </source>
</evidence>
<evidence type="ECO:0000256" key="10">
    <source>
        <dbReference type="ARBA" id="ARBA00022840"/>
    </source>
</evidence>
<dbReference type="GO" id="GO:0003919">
    <property type="term" value="F:FMN adenylyltransferase activity"/>
    <property type="evidence" value="ECO:0007669"/>
    <property type="project" value="UniProtKB-EC"/>
</dbReference>
<comment type="pathway">
    <text evidence="1 14">Cofactor biosynthesis; FAD biosynthesis; FAD from FMN: step 1/1.</text>
</comment>
<dbReference type="InterPro" id="IPR015865">
    <property type="entry name" value="Riboflavin_kinase_bac/euk"/>
</dbReference>
<reference evidence="16 17" key="1">
    <citation type="journal article" date="2021" name="Sci. Rep.">
        <title>The distribution of antibiotic resistance genes in chicken gut microbiota commensals.</title>
        <authorList>
            <person name="Juricova H."/>
            <person name="Matiasovicova J."/>
            <person name="Kubasova T."/>
            <person name="Cejkova D."/>
            <person name="Rychlik I."/>
        </authorList>
    </citation>
    <scope>NUCLEOTIDE SEQUENCE [LARGE SCALE GENOMIC DNA]</scope>
    <source>
        <strain evidence="16 17">An537</strain>
    </source>
</reference>
<keyword evidence="6 14" id="KW-0548">Nucleotidyltransferase</keyword>
<comment type="pathway">
    <text evidence="2 14">Cofactor biosynthesis; FMN biosynthesis; FMN from riboflavin (ATP route): step 1/1.</text>
</comment>
<dbReference type="Pfam" id="PF06574">
    <property type="entry name" value="FAD_syn"/>
    <property type="match status" value="1"/>
</dbReference>
<gene>
    <name evidence="16" type="ORF">H6A01_08545</name>
</gene>
<evidence type="ECO:0000256" key="6">
    <source>
        <dbReference type="ARBA" id="ARBA00022695"/>
    </source>
</evidence>
<evidence type="ECO:0000256" key="8">
    <source>
        <dbReference type="ARBA" id="ARBA00022777"/>
    </source>
</evidence>
<dbReference type="InterPro" id="IPR014729">
    <property type="entry name" value="Rossmann-like_a/b/a_fold"/>
</dbReference>
<dbReference type="NCBIfam" id="TIGR00125">
    <property type="entry name" value="cyt_tran_rel"/>
    <property type="match status" value="1"/>
</dbReference>
<keyword evidence="5 14" id="KW-0808">Transferase</keyword>
<dbReference type="PANTHER" id="PTHR22749">
    <property type="entry name" value="RIBOFLAVIN KINASE/FMN ADENYLYLTRANSFERASE"/>
    <property type="match status" value="1"/>
</dbReference>
<evidence type="ECO:0000256" key="13">
    <source>
        <dbReference type="ARBA" id="ARBA00049494"/>
    </source>
</evidence>
<evidence type="ECO:0000256" key="9">
    <source>
        <dbReference type="ARBA" id="ARBA00022827"/>
    </source>
</evidence>
<dbReference type="Gene3D" id="2.40.30.30">
    <property type="entry name" value="Riboflavin kinase-like"/>
    <property type="match status" value="1"/>
</dbReference>
<dbReference type="EC" id="2.7.1.26" evidence="14"/>
<proteinExistence type="inferred from homology"/>
<dbReference type="NCBIfam" id="NF004160">
    <property type="entry name" value="PRK05627.1-3"/>
    <property type="match status" value="1"/>
</dbReference>
<evidence type="ECO:0000313" key="16">
    <source>
        <dbReference type="EMBL" id="MBM6913366.1"/>
    </source>
</evidence>
<accession>A0ABS2GH33</accession>
<dbReference type="Gene3D" id="3.40.50.620">
    <property type="entry name" value="HUPs"/>
    <property type="match status" value="1"/>
</dbReference>
<dbReference type="InterPro" id="IPR002606">
    <property type="entry name" value="Riboflavin_kinase_bac"/>
</dbReference>
<keyword evidence="3 14" id="KW-0285">Flavoprotein</keyword>
<sequence>MKILTSFDELRTIQANIVYALGTFDGIHLGHQTVIGRAVDMAHTCEAVTVVVTFDAHPLSILAPQKVPPQLLQREHRPEILEALGVDYMLELPMNADLLSIAASDFLVYLTQGVTVRGIVVGENFTFGKGGIGTPALIRDTLEPKGINVTVMRLEGHEAVPGHVSSTYIRGAIARGDVALVRTLLGRAYRFTGTVIMGDQRGRTLGFPTLNFLFPKEMALPADGVYVNRVCIDGEWFGGVGNMGDNPTFANQYHRFEVHLFDFDRDVYGATATVEFLQFLRGEVKFSSLDELITQMKIDEQQAREYLASMD</sequence>
<keyword evidence="10 14" id="KW-0067">ATP-binding</keyword>